<keyword evidence="3" id="KW-1185">Reference proteome</keyword>
<name>A0A210Q1M2_MIZYE</name>
<dbReference type="EMBL" id="NEDP02005242">
    <property type="protein sequence ID" value="OWF42622.1"/>
    <property type="molecule type" value="Genomic_DNA"/>
</dbReference>
<dbReference type="OrthoDB" id="10324821at2759"/>
<dbReference type="AlphaFoldDB" id="A0A210Q1M2"/>
<protein>
    <submittedName>
        <fullName evidence="2">Uncharacterized protein</fullName>
    </submittedName>
</protein>
<feature type="chain" id="PRO_5012758422" evidence="1">
    <location>
        <begin position="27"/>
        <end position="158"/>
    </location>
</feature>
<feature type="signal peptide" evidence="1">
    <location>
        <begin position="1"/>
        <end position="26"/>
    </location>
</feature>
<sequence length="158" mass="18188">MNRHWCICKVVTTLVLLVWRPDRSSAGLCNDTLYAEECNTWLSGSGIIEVEPICRNGTIQWHKCQNHNLTLKMTKYEAFRMCFRFDKIPYNIIDTTNRRNVPKNPPKKDSPTCVLSRPVSNRKETLELRFEPGSPGSMFLINIPFTVNKVSLPKVPYG</sequence>
<comment type="caution">
    <text evidence="2">The sequence shown here is derived from an EMBL/GenBank/DDBJ whole genome shotgun (WGS) entry which is preliminary data.</text>
</comment>
<dbReference type="Proteomes" id="UP000242188">
    <property type="component" value="Unassembled WGS sequence"/>
</dbReference>
<reference evidence="2 3" key="1">
    <citation type="journal article" date="2017" name="Nat. Ecol. Evol.">
        <title>Scallop genome provides insights into evolution of bilaterian karyotype and development.</title>
        <authorList>
            <person name="Wang S."/>
            <person name="Zhang J."/>
            <person name="Jiao W."/>
            <person name="Li J."/>
            <person name="Xun X."/>
            <person name="Sun Y."/>
            <person name="Guo X."/>
            <person name="Huan P."/>
            <person name="Dong B."/>
            <person name="Zhang L."/>
            <person name="Hu X."/>
            <person name="Sun X."/>
            <person name="Wang J."/>
            <person name="Zhao C."/>
            <person name="Wang Y."/>
            <person name="Wang D."/>
            <person name="Huang X."/>
            <person name="Wang R."/>
            <person name="Lv J."/>
            <person name="Li Y."/>
            <person name="Zhang Z."/>
            <person name="Liu B."/>
            <person name="Lu W."/>
            <person name="Hui Y."/>
            <person name="Liang J."/>
            <person name="Zhou Z."/>
            <person name="Hou R."/>
            <person name="Li X."/>
            <person name="Liu Y."/>
            <person name="Li H."/>
            <person name="Ning X."/>
            <person name="Lin Y."/>
            <person name="Zhao L."/>
            <person name="Xing Q."/>
            <person name="Dou J."/>
            <person name="Li Y."/>
            <person name="Mao J."/>
            <person name="Guo H."/>
            <person name="Dou H."/>
            <person name="Li T."/>
            <person name="Mu C."/>
            <person name="Jiang W."/>
            <person name="Fu Q."/>
            <person name="Fu X."/>
            <person name="Miao Y."/>
            <person name="Liu J."/>
            <person name="Yu Q."/>
            <person name="Li R."/>
            <person name="Liao H."/>
            <person name="Li X."/>
            <person name="Kong Y."/>
            <person name="Jiang Z."/>
            <person name="Chourrout D."/>
            <person name="Li R."/>
            <person name="Bao Z."/>
        </authorList>
    </citation>
    <scope>NUCLEOTIDE SEQUENCE [LARGE SCALE GENOMIC DNA]</scope>
    <source>
        <strain evidence="2 3">PY_sf001</strain>
    </source>
</reference>
<accession>A0A210Q1M2</accession>
<proteinExistence type="predicted"/>
<evidence type="ECO:0000313" key="3">
    <source>
        <dbReference type="Proteomes" id="UP000242188"/>
    </source>
</evidence>
<evidence type="ECO:0000256" key="1">
    <source>
        <dbReference type="SAM" id="SignalP"/>
    </source>
</evidence>
<gene>
    <name evidence="2" type="ORF">KP79_PYT14816</name>
</gene>
<evidence type="ECO:0000313" key="2">
    <source>
        <dbReference type="EMBL" id="OWF42622.1"/>
    </source>
</evidence>
<keyword evidence="1" id="KW-0732">Signal</keyword>
<organism evidence="2 3">
    <name type="scientific">Mizuhopecten yessoensis</name>
    <name type="common">Japanese scallop</name>
    <name type="synonym">Patinopecten yessoensis</name>
    <dbReference type="NCBI Taxonomy" id="6573"/>
    <lineage>
        <taxon>Eukaryota</taxon>
        <taxon>Metazoa</taxon>
        <taxon>Spiralia</taxon>
        <taxon>Lophotrochozoa</taxon>
        <taxon>Mollusca</taxon>
        <taxon>Bivalvia</taxon>
        <taxon>Autobranchia</taxon>
        <taxon>Pteriomorphia</taxon>
        <taxon>Pectinida</taxon>
        <taxon>Pectinoidea</taxon>
        <taxon>Pectinidae</taxon>
        <taxon>Mizuhopecten</taxon>
    </lineage>
</organism>